<name>A0A0C1ZFA8_9VIBR</name>
<dbReference type="EMBL" id="JPRD01000029">
    <property type="protein sequence ID" value="KIF51736.1"/>
    <property type="molecule type" value="Genomic_DNA"/>
</dbReference>
<sequence>MNKLSEKKVNSLKNIELILKDIIKEPEKYHESTYLIKSLESQGGLARFEGHIVINGERLEVSPSSINTQKRQAKILFSEGYQYINRLRISALETLNTSPSVEKKENRRTKQGLYNALKSRDNLVDLYKEEHLVWIQIIDRAKSEILSISKIDDQKLREHRAKNAVKKLNSTLSLLDIFPEDSDKENNVSEI</sequence>
<comment type="caution">
    <text evidence="1">The sequence shown here is derived from an EMBL/GenBank/DDBJ whole genome shotgun (WGS) entry which is preliminary data.</text>
</comment>
<dbReference type="AlphaFoldDB" id="A0A0C1ZFA8"/>
<reference evidence="1 2" key="1">
    <citation type="submission" date="2014-07" db="EMBL/GenBank/DDBJ databases">
        <title>Unique and conserved regions in Vibrio harveyi and related species in comparison with the shrimp pathogen Vibrio harveyi CAIM 1792.</title>
        <authorList>
            <person name="Espinoza-Valles I."/>
            <person name="Vora G."/>
            <person name="Leekitcharoenphon P."/>
            <person name="Ussery D."/>
            <person name="Hoj L."/>
            <person name="Gomez-Gil B."/>
        </authorList>
    </citation>
    <scope>NUCLEOTIDE SEQUENCE [LARGE SCALE GENOMIC DNA]</scope>
    <source>
        <strain evidence="2">CAIM 1854 / LMG 25443</strain>
    </source>
</reference>
<evidence type="ECO:0000313" key="2">
    <source>
        <dbReference type="Proteomes" id="UP000031586"/>
    </source>
</evidence>
<gene>
    <name evidence="1" type="ORF">H735_17815</name>
</gene>
<dbReference type="PATRIC" id="fig|1229493.5.peg.2721"/>
<proteinExistence type="predicted"/>
<organism evidence="1 2">
    <name type="scientific">Vibrio owensii CAIM 1854 = LMG 25443</name>
    <dbReference type="NCBI Taxonomy" id="1229493"/>
    <lineage>
        <taxon>Bacteria</taxon>
        <taxon>Pseudomonadati</taxon>
        <taxon>Pseudomonadota</taxon>
        <taxon>Gammaproteobacteria</taxon>
        <taxon>Vibrionales</taxon>
        <taxon>Vibrionaceae</taxon>
        <taxon>Vibrio</taxon>
    </lineage>
</organism>
<evidence type="ECO:0000313" key="1">
    <source>
        <dbReference type="EMBL" id="KIF51736.1"/>
    </source>
</evidence>
<accession>A0A0C1ZFA8</accession>
<protein>
    <submittedName>
        <fullName evidence="1">Uncharacterized protein</fullName>
    </submittedName>
</protein>
<dbReference type="Proteomes" id="UP000031586">
    <property type="component" value="Unassembled WGS sequence"/>
</dbReference>